<dbReference type="InterPro" id="IPR003690">
    <property type="entry name" value="MTERF"/>
</dbReference>
<dbReference type="GO" id="GO:0003676">
    <property type="term" value="F:nucleic acid binding"/>
    <property type="evidence" value="ECO:0007669"/>
    <property type="project" value="InterPro"/>
</dbReference>
<dbReference type="InterPro" id="IPR038538">
    <property type="entry name" value="MTERF_sf"/>
</dbReference>
<keyword evidence="2" id="KW-0805">Transcription regulation</keyword>
<dbReference type="GO" id="GO:0006353">
    <property type="term" value="P:DNA-templated transcription termination"/>
    <property type="evidence" value="ECO:0007669"/>
    <property type="project" value="UniProtKB-KW"/>
</dbReference>
<keyword evidence="5" id="KW-1185">Reference proteome</keyword>
<keyword evidence="2" id="KW-0804">Transcription</keyword>
<dbReference type="AlphaFoldDB" id="W9S3A5"/>
<evidence type="ECO:0000313" key="5">
    <source>
        <dbReference type="Proteomes" id="UP000030645"/>
    </source>
</evidence>
<proteinExistence type="inferred from homology"/>
<evidence type="ECO:0000256" key="3">
    <source>
        <dbReference type="ARBA" id="ARBA00022946"/>
    </source>
</evidence>
<gene>
    <name evidence="4" type="ORF">L484_021558</name>
</gene>
<evidence type="ECO:0000256" key="2">
    <source>
        <dbReference type="ARBA" id="ARBA00022472"/>
    </source>
</evidence>
<evidence type="ECO:0000256" key="1">
    <source>
        <dbReference type="ARBA" id="ARBA00007692"/>
    </source>
</evidence>
<dbReference type="EMBL" id="KE345565">
    <property type="protein sequence ID" value="EXC06719.1"/>
    <property type="molecule type" value="Genomic_DNA"/>
</dbReference>
<sequence>MTELLLVFGNHDISFVVDHPDLLLYSVERRLKPRLEVLRILESKRILKIKPSLTTVCKITIKQFSEKYVLPYTSELGLEKQSTG</sequence>
<accession>W9S3A5</accession>
<evidence type="ECO:0000313" key="4">
    <source>
        <dbReference type="EMBL" id="EXC06719.1"/>
    </source>
</evidence>
<organism evidence="4 5">
    <name type="scientific">Morus notabilis</name>
    <dbReference type="NCBI Taxonomy" id="981085"/>
    <lineage>
        <taxon>Eukaryota</taxon>
        <taxon>Viridiplantae</taxon>
        <taxon>Streptophyta</taxon>
        <taxon>Embryophyta</taxon>
        <taxon>Tracheophyta</taxon>
        <taxon>Spermatophyta</taxon>
        <taxon>Magnoliopsida</taxon>
        <taxon>eudicotyledons</taxon>
        <taxon>Gunneridae</taxon>
        <taxon>Pentapetalae</taxon>
        <taxon>rosids</taxon>
        <taxon>fabids</taxon>
        <taxon>Rosales</taxon>
        <taxon>Moraceae</taxon>
        <taxon>Moreae</taxon>
        <taxon>Morus</taxon>
    </lineage>
</organism>
<dbReference type="Gene3D" id="1.25.70.10">
    <property type="entry name" value="Transcription termination factor 3, mitochondrial"/>
    <property type="match status" value="1"/>
</dbReference>
<protein>
    <submittedName>
        <fullName evidence="4">Uncharacterized protein</fullName>
    </submittedName>
</protein>
<name>W9S3A5_9ROSA</name>
<comment type="similarity">
    <text evidence="1">Belongs to the mTERF family.</text>
</comment>
<dbReference type="Proteomes" id="UP000030645">
    <property type="component" value="Unassembled WGS sequence"/>
</dbReference>
<keyword evidence="2" id="KW-0806">Transcription termination</keyword>
<keyword evidence="3" id="KW-0809">Transit peptide</keyword>
<reference evidence="5" key="1">
    <citation type="submission" date="2013-01" db="EMBL/GenBank/DDBJ databases">
        <title>Draft Genome Sequence of a Mulberry Tree, Morus notabilis C.K. Schneid.</title>
        <authorList>
            <person name="He N."/>
            <person name="Zhao S."/>
        </authorList>
    </citation>
    <scope>NUCLEOTIDE SEQUENCE</scope>
</reference>
<dbReference type="Pfam" id="PF02536">
    <property type="entry name" value="mTERF"/>
    <property type="match status" value="1"/>
</dbReference>